<dbReference type="CDD" id="cd00024">
    <property type="entry name" value="CD_CSD"/>
    <property type="match status" value="1"/>
</dbReference>
<dbReference type="OrthoDB" id="433924at2759"/>
<feature type="region of interest" description="Disordered" evidence="1">
    <location>
        <begin position="301"/>
        <end position="340"/>
    </location>
</feature>
<keyword evidence="4" id="KW-1185">Reference proteome</keyword>
<dbReference type="GO" id="GO:0006338">
    <property type="term" value="P:chromatin remodeling"/>
    <property type="evidence" value="ECO:0007669"/>
    <property type="project" value="UniProtKB-ARBA"/>
</dbReference>
<dbReference type="Gene3D" id="2.40.50.40">
    <property type="match status" value="1"/>
</dbReference>
<feature type="non-terminal residue" evidence="3">
    <location>
        <position position="480"/>
    </location>
</feature>
<dbReference type="InParanoid" id="A0A317XLZ2"/>
<dbReference type="InterPro" id="IPR016197">
    <property type="entry name" value="Chromo-like_dom_sf"/>
</dbReference>
<proteinExistence type="predicted"/>
<dbReference type="Pfam" id="PF00385">
    <property type="entry name" value="Chromo"/>
    <property type="match status" value="1"/>
</dbReference>
<dbReference type="SMART" id="SM00298">
    <property type="entry name" value="CHROMO"/>
    <property type="match status" value="1"/>
</dbReference>
<dbReference type="Pfam" id="PF18723">
    <property type="entry name" value="HMUDK_hel"/>
    <property type="match status" value="1"/>
</dbReference>
<dbReference type="InterPro" id="IPR040684">
    <property type="entry name" value="HMUDK_hel"/>
</dbReference>
<organism evidence="3 4">
    <name type="scientific">Testicularia cyperi</name>
    <dbReference type="NCBI Taxonomy" id="1882483"/>
    <lineage>
        <taxon>Eukaryota</taxon>
        <taxon>Fungi</taxon>
        <taxon>Dikarya</taxon>
        <taxon>Basidiomycota</taxon>
        <taxon>Ustilaginomycotina</taxon>
        <taxon>Ustilaginomycetes</taxon>
        <taxon>Ustilaginales</taxon>
        <taxon>Anthracoideaceae</taxon>
        <taxon>Testicularia</taxon>
    </lineage>
</organism>
<feature type="domain" description="Chromo" evidence="2">
    <location>
        <begin position="399"/>
        <end position="457"/>
    </location>
</feature>
<evidence type="ECO:0000259" key="2">
    <source>
        <dbReference type="PROSITE" id="PS50013"/>
    </source>
</evidence>
<dbReference type="PROSITE" id="PS50013">
    <property type="entry name" value="CHROMO_2"/>
    <property type="match status" value="1"/>
</dbReference>
<gene>
    <name evidence="3" type="ORF">BCV70DRAFT_140927</name>
</gene>
<feature type="non-terminal residue" evidence="3">
    <location>
        <position position="1"/>
    </location>
</feature>
<dbReference type="SUPFAM" id="SSF54160">
    <property type="entry name" value="Chromo domain-like"/>
    <property type="match status" value="1"/>
</dbReference>
<dbReference type="InterPro" id="IPR000953">
    <property type="entry name" value="Chromo/chromo_shadow_dom"/>
</dbReference>
<dbReference type="EMBL" id="KZ819195">
    <property type="protein sequence ID" value="PWY99335.1"/>
    <property type="molecule type" value="Genomic_DNA"/>
</dbReference>
<dbReference type="InterPro" id="IPR023780">
    <property type="entry name" value="Chromo_domain"/>
</dbReference>
<evidence type="ECO:0000313" key="3">
    <source>
        <dbReference type="EMBL" id="PWY99335.1"/>
    </source>
</evidence>
<dbReference type="Proteomes" id="UP000246740">
    <property type="component" value="Unassembled WGS sequence"/>
</dbReference>
<reference evidence="3 4" key="1">
    <citation type="journal article" date="2018" name="Mol. Biol. Evol.">
        <title>Broad Genomic Sampling Reveals a Smut Pathogenic Ancestry of the Fungal Clade Ustilaginomycotina.</title>
        <authorList>
            <person name="Kijpornyongpan T."/>
            <person name="Mondo S.J."/>
            <person name="Barry K."/>
            <person name="Sandor L."/>
            <person name="Lee J."/>
            <person name="Lipzen A."/>
            <person name="Pangilinan J."/>
            <person name="LaButti K."/>
            <person name="Hainaut M."/>
            <person name="Henrissat B."/>
            <person name="Grigoriev I.V."/>
            <person name="Spatafora J.W."/>
            <person name="Aime M.C."/>
        </authorList>
    </citation>
    <scope>NUCLEOTIDE SEQUENCE [LARGE SCALE GENOMIC DNA]</scope>
    <source>
        <strain evidence="3 4">MCA 3645</strain>
    </source>
</reference>
<evidence type="ECO:0000256" key="1">
    <source>
        <dbReference type="SAM" id="MobiDB-lite"/>
    </source>
</evidence>
<sequence>AQEGEVTIAPNLHLPLNKDVLKTFFQYAHERHQIFLRRKQGLPQDEWTTDPVLQSTKFANIFRVLDRYTQYVLTEVIGKGPQTLEETVFRVILFRSFARISTYEVIRKALQGEPTYANFSPAAYENILFPHIGAGNAIYGSSYFIPAPKEFKTRYPFQSTLRLISLMMRAGLPQKLAELRHMRDAHSMLILYPSLGNFLAMQMLLDLNLTPYIDLSEEEFAACGPGSRQCLVDIFGRYVQGFELEAMRWIQREQHTYWREFGIEEVPHLCPSRQPGLNMVDIEHTLCEVFKYRRALGRLSEAAKRKPGQRGRPPGSVSRARSQTAGAQIKSEEDDGADGLDFSRIRSDGSEVPSSVNARSFAPTADGIGSALPDKWLVPFKSEDYDRPAPEQRDGEEIYEVSHIVTMNASQTKCLVRWKGFGPDDDTWERYEELVEGANEAVQAYLDWPKKVKETVETIVKEEKEEEDRLQHMSAESLLS</sequence>
<dbReference type="AlphaFoldDB" id="A0A317XLZ2"/>
<accession>A0A317XLZ2</accession>
<name>A0A317XLZ2_9BASI</name>
<evidence type="ECO:0000313" key="4">
    <source>
        <dbReference type="Proteomes" id="UP000246740"/>
    </source>
</evidence>
<protein>
    <recommendedName>
        <fullName evidence="2">Chromo domain-containing protein</fullName>
    </recommendedName>
</protein>